<keyword evidence="2" id="KW-0687">Ribonucleoprotein</keyword>
<dbReference type="PANTHER" id="PTHR13490">
    <property type="entry name" value="MITOCHONDRIAL 28S RIBOSOMAL PROTEIN S28"/>
    <property type="match status" value="1"/>
</dbReference>
<feature type="domain" description="Small ribosomal subunit protein mS35 mitochondrial conserved" evidence="1">
    <location>
        <begin position="105"/>
        <end position="269"/>
    </location>
</feature>
<evidence type="ECO:0000313" key="3">
    <source>
        <dbReference type="Proteomes" id="UP000054845"/>
    </source>
</evidence>
<proteinExistence type="predicted"/>
<dbReference type="GO" id="GO:0003735">
    <property type="term" value="F:structural constituent of ribosome"/>
    <property type="evidence" value="ECO:0007669"/>
    <property type="project" value="InterPro"/>
</dbReference>
<protein>
    <submittedName>
        <fullName evidence="2">Mitochondrial ribosomal protein S28</fullName>
    </submittedName>
</protein>
<dbReference type="Proteomes" id="UP000054845">
    <property type="component" value="Unassembled WGS sequence"/>
</dbReference>
<keyword evidence="3" id="KW-1185">Reference proteome</keyword>
<dbReference type="OrthoDB" id="283424at2759"/>
<reference evidence="2 3" key="1">
    <citation type="submission" date="2014-09" db="EMBL/GenBank/DDBJ databases">
        <authorList>
            <person name="Magalhaes I.L.F."/>
            <person name="Oliveira U."/>
            <person name="Santos F.R."/>
            <person name="Vidigal T.H.D.A."/>
            <person name="Brescovit A.D."/>
            <person name="Santos A.J."/>
        </authorList>
    </citation>
    <scope>NUCLEOTIDE SEQUENCE [LARGE SCALE GENOMIC DNA]</scope>
</reference>
<keyword evidence="2" id="KW-0689">Ribosomal protein</keyword>
<accession>A0A0P1BK08</accession>
<dbReference type="GO" id="GO:0005763">
    <property type="term" value="C:mitochondrial small ribosomal subunit"/>
    <property type="evidence" value="ECO:0007669"/>
    <property type="project" value="TreeGrafter"/>
</dbReference>
<evidence type="ECO:0000259" key="1">
    <source>
        <dbReference type="Pfam" id="PF10213"/>
    </source>
</evidence>
<dbReference type="Pfam" id="PF10213">
    <property type="entry name" value="MRP-S28"/>
    <property type="match status" value="1"/>
</dbReference>
<dbReference type="PANTHER" id="PTHR13490:SF0">
    <property type="entry name" value="SMALL RIBOSOMAL SUBUNIT PROTEIN MS35"/>
    <property type="match status" value="1"/>
</dbReference>
<dbReference type="InterPro" id="IPR039848">
    <property type="entry name" value="Ribosomal_mS35_mt"/>
</dbReference>
<evidence type="ECO:0000313" key="2">
    <source>
        <dbReference type="EMBL" id="CEH16503.1"/>
    </source>
</evidence>
<dbReference type="InterPro" id="IPR019349">
    <property type="entry name" value="Ribosomal_mS35_mit"/>
</dbReference>
<dbReference type="STRING" id="401625.A0A0P1BK08"/>
<organism evidence="2 3">
    <name type="scientific">Ceraceosorus bombacis</name>
    <dbReference type="NCBI Taxonomy" id="401625"/>
    <lineage>
        <taxon>Eukaryota</taxon>
        <taxon>Fungi</taxon>
        <taxon>Dikarya</taxon>
        <taxon>Basidiomycota</taxon>
        <taxon>Ustilaginomycotina</taxon>
        <taxon>Exobasidiomycetes</taxon>
        <taxon>Ceraceosorales</taxon>
        <taxon>Ceraceosoraceae</taxon>
        <taxon>Ceraceosorus</taxon>
    </lineage>
</organism>
<dbReference type="EMBL" id="CCYA01000318">
    <property type="protein sequence ID" value="CEH16503.1"/>
    <property type="molecule type" value="Genomic_DNA"/>
</dbReference>
<name>A0A0P1BK08_9BASI</name>
<sequence>MASSSSLSVPLARSARPICHALSRSRAAFSTSAPELITGKGVGGRMTKGRRDDSNKGFELDKMGSFEYDDLPSAGHAVAQRQRELLKYYRLAEHEMPKLTGFAKSYEPPKNEEVIQARSLHYQGQIHPAGRKVVVTSRISKLLSSGALHSTQAAHKLKLLASTHFKPDDPIDAFALKSSMLNANAKSEGGTTRNEDGVIKISCERFPQESQNLRWAAERVQLLCEVANRNPDEYASVPLDPRHHLSKTVKKGGMPTSKRVTIKDFPQHWL</sequence>
<dbReference type="GO" id="GO:0032543">
    <property type="term" value="P:mitochondrial translation"/>
    <property type="evidence" value="ECO:0007669"/>
    <property type="project" value="InterPro"/>
</dbReference>
<dbReference type="AlphaFoldDB" id="A0A0P1BK08"/>